<dbReference type="Gene3D" id="2.60.40.2370">
    <property type="entry name" value="NigD-like, C-terminal beta sandwich domain"/>
    <property type="match status" value="1"/>
</dbReference>
<protein>
    <recommendedName>
        <fullName evidence="6">NigD-like protein</fullName>
    </recommendedName>
</protein>
<dbReference type="InterPro" id="IPR035376">
    <property type="entry name" value="NigD_C"/>
</dbReference>
<dbReference type="Pfam" id="PF12667">
    <property type="entry name" value="NigD_N"/>
    <property type="match status" value="1"/>
</dbReference>
<dbReference type="Pfam" id="PF17415">
    <property type="entry name" value="NigD_C"/>
    <property type="match status" value="1"/>
</dbReference>
<organism evidence="4 5">
    <name type="scientific">Prevotella heparinolytica</name>
    <dbReference type="NCBI Taxonomy" id="28113"/>
    <lineage>
        <taxon>Bacteria</taxon>
        <taxon>Pseudomonadati</taxon>
        <taxon>Bacteroidota</taxon>
        <taxon>Bacteroidia</taxon>
        <taxon>Bacteroidales</taxon>
        <taxon>Bacteroidaceae</taxon>
        <taxon>Bacteroides</taxon>
    </lineage>
</organism>
<keyword evidence="1" id="KW-0732">Signal</keyword>
<evidence type="ECO:0000259" key="3">
    <source>
        <dbReference type="Pfam" id="PF17415"/>
    </source>
</evidence>
<evidence type="ECO:0000259" key="2">
    <source>
        <dbReference type="Pfam" id="PF12667"/>
    </source>
</evidence>
<evidence type="ECO:0008006" key="6">
    <source>
        <dbReference type="Google" id="ProtNLM"/>
    </source>
</evidence>
<evidence type="ECO:0000313" key="5">
    <source>
        <dbReference type="Proteomes" id="UP000279562"/>
    </source>
</evidence>
<dbReference type="EMBL" id="RQYF01000056">
    <property type="protein sequence ID" value="RRD89222.1"/>
    <property type="molecule type" value="Genomic_DNA"/>
</dbReference>
<proteinExistence type="predicted"/>
<keyword evidence="5" id="KW-1185">Reference proteome</keyword>
<gene>
    <name evidence="4" type="ORF">EII33_10425</name>
</gene>
<reference evidence="4 5" key="1">
    <citation type="submission" date="2018-11" db="EMBL/GenBank/DDBJ databases">
        <title>Genomes From Bacteria Associated with the Canine Oral Cavity: a Test Case for Automated Genome-Based Taxonomic Assignment.</title>
        <authorList>
            <person name="Coil D.A."/>
            <person name="Jospin G."/>
            <person name="Darling A.E."/>
            <person name="Wallis C."/>
            <person name="Davis I.J."/>
            <person name="Harris S."/>
            <person name="Eisen J.A."/>
            <person name="Holcombe L.J."/>
            <person name="O'Flynn C."/>
        </authorList>
    </citation>
    <scope>NUCLEOTIDE SEQUENCE [LARGE SCALE GENOMIC DNA]</scope>
    <source>
        <strain evidence="4 5">OH1047_COT-310</strain>
    </source>
</reference>
<dbReference type="Gene3D" id="2.40.50.500">
    <property type="entry name" value="NigD-like N-terminal OB domain"/>
    <property type="match status" value="1"/>
</dbReference>
<evidence type="ECO:0000256" key="1">
    <source>
        <dbReference type="SAM" id="SignalP"/>
    </source>
</evidence>
<dbReference type="InterPro" id="IPR038143">
    <property type="entry name" value="NigD-like_C_dom_sf"/>
</dbReference>
<feature type="chain" id="PRO_5018149267" description="NigD-like protein" evidence="1">
    <location>
        <begin position="24"/>
        <end position="238"/>
    </location>
</feature>
<accession>A0A3P2A1D1</accession>
<feature type="signal peptide" evidence="1">
    <location>
        <begin position="1"/>
        <end position="23"/>
    </location>
</feature>
<feature type="domain" description="NigD-like C-terminal" evidence="3">
    <location>
        <begin position="122"/>
        <end position="238"/>
    </location>
</feature>
<name>A0A3P2A1D1_9BACE</name>
<dbReference type="PROSITE" id="PS51257">
    <property type="entry name" value="PROKAR_LIPOPROTEIN"/>
    <property type="match status" value="1"/>
</dbReference>
<dbReference type="Proteomes" id="UP000279562">
    <property type="component" value="Unassembled WGS sequence"/>
</dbReference>
<evidence type="ECO:0000313" key="4">
    <source>
        <dbReference type="EMBL" id="RRD89222.1"/>
    </source>
</evidence>
<dbReference type="InterPro" id="IPR024299">
    <property type="entry name" value="NigD-like_OB_dom"/>
</dbReference>
<dbReference type="InterPro" id="IPR038179">
    <property type="entry name" value="NigD-like_N_sf"/>
</dbReference>
<sequence length="238" mass="27298">MKEKHKKIMAAWMLLFLFIPALQSCMNDSDMTDQHNLGNDGGASLLAIGTVKVIEGKEYYFALDEGSKLYPGDTTYIHNYVIVDGQRAFVNFSKLSETIKGYHYNGKIHRIENILTKDIYFMPAAKADSIGDDRINITELWIAGNYLNIKYQFYRSNHTNKHMLSLIVNEVSTDEKEKSDYVNVEFRHNAYKDNQQILASGLVSFKLDKISGLLKGKKGLNIRINSLYDGERFRTINY</sequence>
<comment type="caution">
    <text evidence="4">The sequence shown here is derived from an EMBL/GenBank/DDBJ whole genome shotgun (WGS) entry which is preliminary data.</text>
</comment>
<dbReference type="AlphaFoldDB" id="A0A3P2A1D1"/>
<feature type="domain" description="NigD-like N-terminal OB" evidence="2">
    <location>
        <begin position="48"/>
        <end position="114"/>
    </location>
</feature>